<dbReference type="FunFam" id="3.40.50.720:FF:000095">
    <property type="entry name" value="NADP-dependent malic enzyme"/>
    <property type="match status" value="1"/>
</dbReference>
<comment type="cofactor">
    <cofactor evidence="1">
        <name>Mn(2+)</name>
        <dbReference type="ChEBI" id="CHEBI:29035"/>
    </cofactor>
</comment>
<dbReference type="PROSITE" id="PS00331">
    <property type="entry name" value="MALIC_ENZYMES"/>
    <property type="match status" value="1"/>
</dbReference>
<dbReference type="GO" id="GO:0004470">
    <property type="term" value="F:malic enzyme activity"/>
    <property type="evidence" value="ECO:0007669"/>
    <property type="project" value="InterPro"/>
</dbReference>
<dbReference type="InterPro" id="IPR012301">
    <property type="entry name" value="Malic_N_dom"/>
</dbReference>
<dbReference type="GO" id="GO:0046872">
    <property type="term" value="F:metal ion binding"/>
    <property type="evidence" value="ECO:0007669"/>
    <property type="project" value="UniProtKB-KW"/>
</dbReference>
<dbReference type="InterPro" id="IPR015884">
    <property type="entry name" value="Malic_enzyme_CS"/>
</dbReference>
<dbReference type="InterPro" id="IPR036291">
    <property type="entry name" value="NAD(P)-bd_dom_sf"/>
</dbReference>
<comment type="cofactor">
    <cofactor evidence="2">
        <name>Mg(2+)</name>
        <dbReference type="ChEBI" id="CHEBI:18420"/>
    </cofactor>
</comment>
<dbReference type="PANTHER" id="PTHR43237">
    <property type="entry name" value="NADP-DEPENDENT MALIC ENZYME"/>
    <property type="match status" value="1"/>
</dbReference>
<keyword evidence="3 5" id="KW-0479">Metal-binding</keyword>
<feature type="domain" description="Malic enzyme NAD-binding" evidence="6">
    <location>
        <begin position="185"/>
        <end position="422"/>
    </location>
</feature>
<dbReference type="PANTHER" id="PTHR43237:SF4">
    <property type="entry name" value="NADP-DEPENDENT MALIC ENZYME"/>
    <property type="match status" value="1"/>
</dbReference>
<accession>A0A7S3I710</accession>
<dbReference type="SMART" id="SM00919">
    <property type="entry name" value="Malic_M"/>
    <property type="match status" value="1"/>
</dbReference>
<dbReference type="CDD" id="cd05311">
    <property type="entry name" value="NAD_bind_2_malic_enz"/>
    <property type="match status" value="1"/>
</dbReference>
<evidence type="ECO:0000256" key="5">
    <source>
        <dbReference type="RuleBase" id="RU003426"/>
    </source>
</evidence>
<dbReference type="InterPro" id="IPR051674">
    <property type="entry name" value="Malate_Decarboxylase"/>
</dbReference>
<evidence type="ECO:0000256" key="1">
    <source>
        <dbReference type="ARBA" id="ARBA00001936"/>
    </source>
</evidence>
<dbReference type="Pfam" id="PF03949">
    <property type="entry name" value="Malic_M"/>
    <property type="match status" value="1"/>
</dbReference>
<comment type="similarity">
    <text evidence="5">Belongs to the malic enzymes family.</text>
</comment>
<dbReference type="SUPFAM" id="SSF53223">
    <property type="entry name" value="Aminoacid dehydrogenase-like, N-terminal domain"/>
    <property type="match status" value="1"/>
</dbReference>
<dbReference type="GO" id="GO:0016616">
    <property type="term" value="F:oxidoreductase activity, acting on the CH-OH group of donors, NAD or NADP as acceptor"/>
    <property type="evidence" value="ECO:0007669"/>
    <property type="project" value="InterPro"/>
</dbReference>
<dbReference type="SUPFAM" id="SSF51735">
    <property type="entry name" value="NAD(P)-binding Rossmann-fold domains"/>
    <property type="match status" value="1"/>
</dbReference>
<evidence type="ECO:0000256" key="3">
    <source>
        <dbReference type="ARBA" id="ARBA00022723"/>
    </source>
</evidence>
<dbReference type="FunFam" id="3.40.50.10380:FF:000003">
    <property type="entry name" value="NADP-dependent malic enzyme"/>
    <property type="match status" value="1"/>
</dbReference>
<feature type="domain" description="Malic enzyme N-terminal" evidence="7">
    <location>
        <begin position="40"/>
        <end position="173"/>
    </location>
</feature>
<dbReference type="SMART" id="SM01274">
    <property type="entry name" value="malic"/>
    <property type="match status" value="1"/>
</dbReference>
<keyword evidence="4 5" id="KW-0560">Oxidoreductase</keyword>
<evidence type="ECO:0000259" key="6">
    <source>
        <dbReference type="SMART" id="SM00919"/>
    </source>
</evidence>
<dbReference type="InterPro" id="IPR012302">
    <property type="entry name" value="Malic_NAD-bd"/>
</dbReference>
<evidence type="ECO:0000313" key="8">
    <source>
        <dbReference type="EMBL" id="CAE0315533.1"/>
    </source>
</evidence>
<dbReference type="EMBL" id="HBIE01034613">
    <property type="protein sequence ID" value="CAE0315533.1"/>
    <property type="molecule type" value="Transcribed_RNA"/>
</dbReference>
<dbReference type="AlphaFoldDB" id="A0A7S3I710"/>
<reference evidence="8" key="1">
    <citation type="submission" date="2021-01" db="EMBL/GenBank/DDBJ databases">
        <authorList>
            <person name="Corre E."/>
            <person name="Pelletier E."/>
            <person name="Niang G."/>
            <person name="Scheremetjew M."/>
            <person name="Finn R."/>
            <person name="Kale V."/>
            <person name="Holt S."/>
            <person name="Cochrane G."/>
            <person name="Meng A."/>
            <person name="Brown T."/>
            <person name="Cohen L."/>
        </authorList>
    </citation>
    <scope>NUCLEOTIDE SEQUENCE</scope>
    <source>
        <strain evidence="8">Fehren 1</strain>
    </source>
</reference>
<proteinExistence type="inferred from homology"/>
<evidence type="ECO:0000259" key="7">
    <source>
        <dbReference type="SMART" id="SM01274"/>
    </source>
</evidence>
<dbReference type="Pfam" id="PF00390">
    <property type="entry name" value="malic"/>
    <property type="match status" value="1"/>
</dbReference>
<protein>
    <recommendedName>
        <fullName evidence="5">Malic enzyme</fullName>
    </recommendedName>
</protein>
<evidence type="ECO:0000256" key="2">
    <source>
        <dbReference type="ARBA" id="ARBA00001946"/>
    </source>
</evidence>
<name>A0A7S3I710_9SPIT</name>
<organism evidence="8">
    <name type="scientific">Favella ehrenbergii</name>
    <dbReference type="NCBI Taxonomy" id="182087"/>
    <lineage>
        <taxon>Eukaryota</taxon>
        <taxon>Sar</taxon>
        <taxon>Alveolata</taxon>
        <taxon>Ciliophora</taxon>
        <taxon>Intramacronucleata</taxon>
        <taxon>Spirotrichea</taxon>
        <taxon>Choreotrichia</taxon>
        <taxon>Tintinnida</taxon>
        <taxon>Xystonellidae</taxon>
        <taxon>Favella</taxon>
    </lineage>
</organism>
<dbReference type="Gene3D" id="3.40.50.10380">
    <property type="entry name" value="Malic enzyme, N-terminal domain"/>
    <property type="match status" value="1"/>
</dbReference>
<dbReference type="InterPro" id="IPR037062">
    <property type="entry name" value="Malic_N_dom_sf"/>
</dbReference>
<dbReference type="InterPro" id="IPR045213">
    <property type="entry name" value="Malic_NAD-bd_bact_type"/>
</dbReference>
<evidence type="ECO:0000256" key="4">
    <source>
        <dbReference type="ARBA" id="ARBA00023002"/>
    </source>
</evidence>
<dbReference type="InterPro" id="IPR046346">
    <property type="entry name" value="Aminoacid_DH-like_N_sf"/>
</dbReference>
<dbReference type="GO" id="GO:0051287">
    <property type="term" value="F:NAD binding"/>
    <property type="evidence" value="ECO:0007669"/>
    <property type="project" value="InterPro"/>
</dbReference>
<sequence length="450" mass="48988">MASRANVDIQRDATVAGSSNITGRNYEREEPLLYHSTPIPGKYTIKTTKPMNNQKDLSLAYSPGVAVPCIEIAKNSEAAYKYTNKGNTVAVISNGTAVLGLGNLGALASKPVMEGKAVLFNKFAGVESIDICVDASDPDEFINCVKYLAPSYGGINLEDIKSPDCFYIEQKLKEIMPIPVFHDDQHGTAIVCLAGLINATQISNKDISTIKIVLNGAGAAGIACLRLMITYGVQKENVLMCDTRGVIYKGRAAGMNAQKEEFANETEKRTLQEALDGADVFIGVSAAGALKPEFLATMAPNPIIFAMANPEPEIRPNEAKAVRSDAIIATGRSDYPNQINNVMCFPFLFRGTLDTRAKEINEDMKMAAALALAQLAQQQVPDEVARAYEGKRMSFGPEYIIPTPFDPRLIYVVSEAVAKAAIRSGVAQTFIDDWVEYKFQLRARTMHTYF</sequence>
<gene>
    <name evidence="8" type="ORF">FEHR0123_LOCUS10461</name>
</gene>
<dbReference type="Gene3D" id="3.40.50.720">
    <property type="entry name" value="NAD(P)-binding Rossmann-like Domain"/>
    <property type="match status" value="1"/>
</dbReference>